<evidence type="ECO:0000313" key="2">
    <source>
        <dbReference type="EMBL" id="GHD34160.1"/>
    </source>
</evidence>
<dbReference type="Proteomes" id="UP000644693">
    <property type="component" value="Unassembled WGS sequence"/>
</dbReference>
<protein>
    <submittedName>
        <fullName evidence="2">Acetyltransferase</fullName>
    </submittedName>
</protein>
<comment type="caution">
    <text evidence="2">The sequence shown here is derived from an EMBL/GenBank/DDBJ whole genome shotgun (WGS) entry which is preliminary data.</text>
</comment>
<dbReference type="InterPro" id="IPR016181">
    <property type="entry name" value="Acyl_CoA_acyltransferase"/>
</dbReference>
<keyword evidence="3" id="KW-1185">Reference proteome</keyword>
<dbReference type="InterPro" id="IPR000182">
    <property type="entry name" value="GNAT_dom"/>
</dbReference>
<dbReference type="RefSeq" id="WP_189477615.1">
    <property type="nucleotide sequence ID" value="NZ_BMYM01000002.1"/>
</dbReference>
<reference evidence="2" key="2">
    <citation type="submission" date="2020-09" db="EMBL/GenBank/DDBJ databases">
        <authorList>
            <person name="Sun Q."/>
            <person name="Kim S."/>
        </authorList>
    </citation>
    <scope>NUCLEOTIDE SEQUENCE</scope>
    <source>
        <strain evidence="2">KCTC 23430</strain>
    </source>
</reference>
<dbReference type="AlphaFoldDB" id="A0A918XIP1"/>
<reference evidence="2" key="1">
    <citation type="journal article" date="2014" name="Int. J. Syst. Evol. Microbiol.">
        <title>Complete genome sequence of Corynebacterium casei LMG S-19264T (=DSM 44701T), isolated from a smear-ripened cheese.</title>
        <authorList>
            <consortium name="US DOE Joint Genome Institute (JGI-PGF)"/>
            <person name="Walter F."/>
            <person name="Albersmeier A."/>
            <person name="Kalinowski J."/>
            <person name="Ruckert C."/>
        </authorList>
    </citation>
    <scope>NUCLEOTIDE SEQUENCE</scope>
    <source>
        <strain evidence="2">KCTC 23430</strain>
    </source>
</reference>
<dbReference type="Gene3D" id="3.40.630.30">
    <property type="match status" value="1"/>
</dbReference>
<dbReference type="GO" id="GO:0016747">
    <property type="term" value="F:acyltransferase activity, transferring groups other than amino-acyl groups"/>
    <property type="evidence" value="ECO:0007669"/>
    <property type="project" value="InterPro"/>
</dbReference>
<proteinExistence type="predicted"/>
<organism evidence="2 3">
    <name type="scientific">Parahalioglobus pacificus</name>
    <dbReference type="NCBI Taxonomy" id="930806"/>
    <lineage>
        <taxon>Bacteria</taxon>
        <taxon>Pseudomonadati</taxon>
        <taxon>Pseudomonadota</taxon>
        <taxon>Gammaproteobacteria</taxon>
        <taxon>Cellvibrionales</taxon>
        <taxon>Halieaceae</taxon>
        <taxon>Parahalioglobus</taxon>
    </lineage>
</organism>
<dbReference type="Pfam" id="PF13673">
    <property type="entry name" value="Acetyltransf_10"/>
    <property type="match status" value="1"/>
</dbReference>
<dbReference type="PROSITE" id="PS51186">
    <property type="entry name" value="GNAT"/>
    <property type="match status" value="1"/>
</dbReference>
<sequence length="152" mass="17055">MADITHWHSLEFEALSLQTLYDIMALRQAVFVVEQDCPYQDMDGFDQVADHLFCSENGAILAYQRCLPPGSTYEESSIGRIIVAPQARGRQMGRELVQRGIDHNRQRWPNHAIRIGAQAHLAEFYGSLGFVIEGDGYVEDGIPHVHMVLSAA</sequence>
<accession>A0A918XIP1</accession>
<evidence type="ECO:0000259" key="1">
    <source>
        <dbReference type="PROSITE" id="PS51186"/>
    </source>
</evidence>
<dbReference type="SUPFAM" id="SSF55729">
    <property type="entry name" value="Acyl-CoA N-acyltransferases (Nat)"/>
    <property type="match status" value="1"/>
</dbReference>
<feature type="domain" description="N-acetyltransferase" evidence="1">
    <location>
        <begin position="10"/>
        <end position="152"/>
    </location>
</feature>
<name>A0A918XIP1_9GAMM</name>
<dbReference type="EMBL" id="BMYM01000002">
    <property type="protein sequence ID" value="GHD34160.1"/>
    <property type="molecule type" value="Genomic_DNA"/>
</dbReference>
<dbReference type="CDD" id="cd04301">
    <property type="entry name" value="NAT_SF"/>
    <property type="match status" value="1"/>
</dbReference>
<evidence type="ECO:0000313" key="3">
    <source>
        <dbReference type="Proteomes" id="UP000644693"/>
    </source>
</evidence>
<gene>
    <name evidence="2" type="ORF">GCM10007053_19500</name>
</gene>